<evidence type="ECO:0000256" key="1">
    <source>
        <dbReference type="SAM" id="MobiDB-lite"/>
    </source>
</evidence>
<feature type="compositionally biased region" description="Low complexity" evidence="1">
    <location>
        <begin position="139"/>
        <end position="155"/>
    </location>
</feature>
<dbReference type="OrthoDB" id="9934939at2"/>
<feature type="transmembrane region" description="Helical" evidence="2">
    <location>
        <begin position="20"/>
        <end position="37"/>
    </location>
</feature>
<dbReference type="RefSeq" id="WP_011776969.1">
    <property type="nucleotide sequence ID" value="NZ_FNKH01000001.1"/>
</dbReference>
<evidence type="ECO:0000256" key="2">
    <source>
        <dbReference type="SAM" id="Phobius"/>
    </source>
</evidence>
<evidence type="ECO:0000313" key="3">
    <source>
        <dbReference type="EMBL" id="SDQ03257.1"/>
    </source>
</evidence>
<sequence length="155" mass="15457">MSFQDAPAGAVRSPLLFRRLILVGTLCVLAGVLAGQLVLGPQALSVAGIAVLFAGLTYDGKSGRKLLWICAGAGLVWTAAMITYGWLLLNALESAIVTGRSLEAPGAGPLLLAAGTAAFTLMVATAVVAAVGRSRMRRGTGPSPAPAGTPSGSAA</sequence>
<dbReference type="EMBL" id="FNKH01000001">
    <property type="protein sequence ID" value="SDQ03257.1"/>
    <property type="molecule type" value="Genomic_DNA"/>
</dbReference>
<dbReference type="Proteomes" id="UP000181917">
    <property type="component" value="Unassembled WGS sequence"/>
</dbReference>
<reference evidence="3 4" key="1">
    <citation type="submission" date="2016-10" db="EMBL/GenBank/DDBJ databases">
        <authorList>
            <person name="de Groot N.N."/>
        </authorList>
    </citation>
    <scope>NUCLEOTIDE SEQUENCE [LARGE SCALE GENOMIC DNA]</scope>
    <source>
        <strain evidence="3 4">DSM 20117</strain>
    </source>
</reference>
<keyword evidence="2" id="KW-0812">Transmembrane</keyword>
<dbReference type="AlphaFoldDB" id="A0A1H0XK50"/>
<name>A0A1H0XK50_9MICC</name>
<keyword evidence="4" id="KW-1185">Reference proteome</keyword>
<keyword evidence="2" id="KW-1133">Transmembrane helix</keyword>
<feature type="region of interest" description="Disordered" evidence="1">
    <location>
        <begin position="136"/>
        <end position="155"/>
    </location>
</feature>
<organism evidence="3 4">
    <name type="scientific">Crystallibacter crystallopoietes</name>
    <dbReference type="NCBI Taxonomy" id="37928"/>
    <lineage>
        <taxon>Bacteria</taxon>
        <taxon>Bacillati</taxon>
        <taxon>Actinomycetota</taxon>
        <taxon>Actinomycetes</taxon>
        <taxon>Micrococcales</taxon>
        <taxon>Micrococcaceae</taxon>
        <taxon>Crystallibacter</taxon>
    </lineage>
</organism>
<feature type="transmembrane region" description="Helical" evidence="2">
    <location>
        <begin position="43"/>
        <end position="59"/>
    </location>
</feature>
<keyword evidence="2" id="KW-0472">Membrane</keyword>
<gene>
    <name evidence="3" type="ORF">SAMN04489742_0052</name>
</gene>
<proteinExistence type="predicted"/>
<feature type="transmembrane region" description="Helical" evidence="2">
    <location>
        <begin position="107"/>
        <end position="131"/>
    </location>
</feature>
<feature type="transmembrane region" description="Helical" evidence="2">
    <location>
        <begin position="66"/>
        <end position="87"/>
    </location>
</feature>
<accession>A0A1H0XK50</accession>
<protein>
    <submittedName>
        <fullName evidence="3">Uncharacterized protein</fullName>
    </submittedName>
</protein>
<evidence type="ECO:0000313" key="4">
    <source>
        <dbReference type="Proteomes" id="UP000181917"/>
    </source>
</evidence>